<evidence type="ECO:0000256" key="8">
    <source>
        <dbReference type="ARBA" id="ARBA00022989"/>
    </source>
</evidence>
<evidence type="ECO:0000256" key="4">
    <source>
        <dbReference type="ARBA" id="ARBA00022676"/>
    </source>
</evidence>
<accession>A0ABV9CCR0</accession>
<organism evidence="12 13">
    <name type="scientific">Sphaerisporangium dianthi</name>
    <dbReference type="NCBI Taxonomy" id="1436120"/>
    <lineage>
        <taxon>Bacteria</taxon>
        <taxon>Bacillati</taxon>
        <taxon>Actinomycetota</taxon>
        <taxon>Actinomycetes</taxon>
        <taxon>Streptosporangiales</taxon>
        <taxon>Streptosporangiaceae</taxon>
        <taxon>Sphaerisporangium</taxon>
    </lineage>
</organism>
<evidence type="ECO:0000256" key="1">
    <source>
        <dbReference type="ARBA" id="ARBA00004477"/>
    </source>
</evidence>
<keyword evidence="6 11" id="KW-0812">Transmembrane</keyword>
<feature type="transmembrane region" description="Helical" evidence="11">
    <location>
        <begin position="93"/>
        <end position="114"/>
    </location>
</feature>
<dbReference type="EMBL" id="JBHSFP010000002">
    <property type="protein sequence ID" value="MFC4530299.1"/>
    <property type="molecule type" value="Genomic_DNA"/>
</dbReference>
<keyword evidence="8 11" id="KW-1133">Transmembrane helix</keyword>
<dbReference type="Proteomes" id="UP001596004">
    <property type="component" value="Unassembled WGS sequence"/>
</dbReference>
<keyword evidence="5" id="KW-0808">Transferase</keyword>
<proteinExistence type="predicted"/>
<evidence type="ECO:0000256" key="6">
    <source>
        <dbReference type="ARBA" id="ARBA00022692"/>
    </source>
</evidence>
<evidence type="ECO:0000256" key="7">
    <source>
        <dbReference type="ARBA" id="ARBA00022824"/>
    </source>
</evidence>
<evidence type="ECO:0000256" key="5">
    <source>
        <dbReference type="ARBA" id="ARBA00022679"/>
    </source>
</evidence>
<evidence type="ECO:0000256" key="2">
    <source>
        <dbReference type="ARBA" id="ARBA00004687"/>
    </source>
</evidence>
<gene>
    <name evidence="12" type="ORF">ACFO60_05965</name>
</gene>
<evidence type="ECO:0000256" key="3">
    <source>
        <dbReference type="ARBA" id="ARBA00022502"/>
    </source>
</evidence>
<evidence type="ECO:0000256" key="9">
    <source>
        <dbReference type="ARBA" id="ARBA00023136"/>
    </source>
</evidence>
<dbReference type="PANTHER" id="PTHR12468">
    <property type="entry name" value="GPI MANNOSYLTRANSFERASE 2"/>
    <property type="match status" value="1"/>
</dbReference>
<dbReference type="Pfam" id="PF04188">
    <property type="entry name" value="Mannosyl_trans2"/>
    <property type="match status" value="1"/>
</dbReference>
<dbReference type="PANTHER" id="PTHR12468:SF2">
    <property type="entry name" value="GPI MANNOSYLTRANSFERASE 2"/>
    <property type="match status" value="1"/>
</dbReference>
<keyword evidence="13" id="KW-1185">Reference proteome</keyword>
<keyword evidence="4 12" id="KW-0328">Glycosyltransferase</keyword>
<feature type="transmembrane region" description="Helical" evidence="11">
    <location>
        <begin position="169"/>
        <end position="188"/>
    </location>
</feature>
<evidence type="ECO:0000256" key="11">
    <source>
        <dbReference type="SAM" id="Phobius"/>
    </source>
</evidence>
<protein>
    <submittedName>
        <fullName evidence="12">Mannosyltransferase family protein</fullName>
    </submittedName>
</protein>
<name>A0ABV9CCR0_9ACTN</name>
<sequence>MAGNAYAEARAVPGGPHLDGVRAGGVGVHPAQGGQTGTEERGAVRRVAGRARRGFGRRPDDGGGEDVVEGARDRVPAGSPASTITRSPLRDALLLWCGSRAGILVSTLLGVALADYVDKWREWDVVLLATIAEHGYDGDPGKPHDPGLPAFFPGLPLLLRLVHLVVPDWTAAGLLISLVAGAVAMMALARLAEAEGAHGWMAVLALLLFPTAVFLAAGYTESLFLAFAIPAWLAAKRGRWPQAAMLAAGASCVRITGAFLALALIVEFFARGESPRRAGWLALPVAPLVAYSAYQYGRSGDWLAWKHAQEAGWGRDFAWPWEAWETSWREAMGAGDFSVAFRMEIAGAVVTVCVLVWLLVLRRWSEAVYTGAQAAALLTSAYYLSVPRSLLLCFPLWVLVAKVATRRAWVMALYALILGPLMLLHTALFLSGAWAG</sequence>
<keyword evidence="9 11" id="KW-0472">Membrane</keyword>
<dbReference type="RefSeq" id="WP_380837984.1">
    <property type="nucleotide sequence ID" value="NZ_JBHSFP010000002.1"/>
</dbReference>
<comment type="caution">
    <text evidence="12">The sequence shown here is derived from an EMBL/GenBank/DDBJ whole genome shotgun (WGS) entry which is preliminary data.</text>
</comment>
<comment type="subcellular location">
    <subcellularLocation>
        <location evidence="1">Endoplasmic reticulum membrane</location>
        <topology evidence="1">Multi-pass membrane protein</topology>
    </subcellularLocation>
</comment>
<feature type="transmembrane region" description="Helical" evidence="11">
    <location>
        <begin position="412"/>
        <end position="435"/>
    </location>
</feature>
<dbReference type="InterPro" id="IPR007315">
    <property type="entry name" value="PIG-V/Gpi18"/>
</dbReference>
<evidence type="ECO:0000313" key="12">
    <source>
        <dbReference type="EMBL" id="MFC4530299.1"/>
    </source>
</evidence>
<feature type="transmembrane region" description="Helical" evidence="11">
    <location>
        <begin position="339"/>
        <end position="360"/>
    </location>
</feature>
<feature type="compositionally biased region" description="Basic residues" evidence="10">
    <location>
        <begin position="47"/>
        <end position="56"/>
    </location>
</feature>
<feature type="region of interest" description="Disordered" evidence="10">
    <location>
        <begin position="1"/>
        <end position="82"/>
    </location>
</feature>
<keyword evidence="7" id="KW-0256">Endoplasmic reticulum</keyword>
<evidence type="ECO:0000256" key="10">
    <source>
        <dbReference type="SAM" id="MobiDB-lite"/>
    </source>
</evidence>
<feature type="transmembrane region" description="Helical" evidence="11">
    <location>
        <begin position="200"/>
        <end position="233"/>
    </location>
</feature>
<reference evidence="13" key="1">
    <citation type="journal article" date="2019" name="Int. J. Syst. Evol. Microbiol.">
        <title>The Global Catalogue of Microorganisms (GCM) 10K type strain sequencing project: providing services to taxonomists for standard genome sequencing and annotation.</title>
        <authorList>
            <consortium name="The Broad Institute Genomics Platform"/>
            <consortium name="The Broad Institute Genome Sequencing Center for Infectious Disease"/>
            <person name="Wu L."/>
            <person name="Ma J."/>
        </authorList>
    </citation>
    <scope>NUCLEOTIDE SEQUENCE [LARGE SCALE GENOMIC DNA]</scope>
    <source>
        <strain evidence="13">CGMCC 4.7132</strain>
    </source>
</reference>
<comment type="pathway">
    <text evidence="2">Glycolipid biosynthesis; glycosylphosphatidylinositol-anchor biosynthesis.</text>
</comment>
<keyword evidence="3" id="KW-0337">GPI-anchor biosynthesis</keyword>
<feature type="transmembrane region" description="Helical" evidence="11">
    <location>
        <begin position="245"/>
        <end position="270"/>
    </location>
</feature>
<evidence type="ECO:0000313" key="13">
    <source>
        <dbReference type="Proteomes" id="UP001596004"/>
    </source>
</evidence>
<dbReference type="GO" id="GO:0016757">
    <property type="term" value="F:glycosyltransferase activity"/>
    <property type="evidence" value="ECO:0007669"/>
    <property type="project" value="UniProtKB-KW"/>
</dbReference>